<sequence>RGQSKDVQSIVGETKEAPVLAGSEDLALEREDQLQAIHIQRMAQAGAWQTIAGDRTGIMNAFLSIHHTARVLARDAQQRREVAVAPKDAKRILSGGGGITSLFGDESKRILAEVVKTQRLIDSQRSVESKAEPAKQVSVKQEVPTQNDNAKRRIWGTNWRGSYYPNGYYRNDVNMRNQVPQNLYWKPMTSSNWYP</sequence>
<gene>
    <name evidence="2" type="ORF">EZS28_037157</name>
</gene>
<proteinExistence type="predicted"/>
<dbReference type="AlphaFoldDB" id="A0A5J4U9Q3"/>
<protein>
    <submittedName>
        <fullName evidence="2">Uncharacterized protein</fullName>
    </submittedName>
</protein>
<accession>A0A5J4U9Q3</accession>
<name>A0A5J4U9Q3_9EUKA</name>
<evidence type="ECO:0000313" key="3">
    <source>
        <dbReference type="Proteomes" id="UP000324800"/>
    </source>
</evidence>
<dbReference type="EMBL" id="SNRW01018461">
    <property type="protein sequence ID" value="KAA6367317.1"/>
    <property type="molecule type" value="Genomic_DNA"/>
</dbReference>
<dbReference type="Proteomes" id="UP000324800">
    <property type="component" value="Unassembled WGS sequence"/>
</dbReference>
<evidence type="ECO:0000256" key="1">
    <source>
        <dbReference type="SAM" id="MobiDB-lite"/>
    </source>
</evidence>
<organism evidence="2 3">
    <name type="scientific">Streblomastix strix</name>
    <dbReference type="NCBI Taxonomy" id="222440"/>
    <lineage>
        <taxon>Eukaryota</taxon>
        <taxon>Metamonada</taxon>
        <taxon>Preaxostyla</taxon>
        <taxon>Oxymonadida</taxon>
        <taxon>Streblomastigidae</taxon>
        <taxon>Streblomastix</taxon>
    </lineage>
</organism>
<feature type="non-terminal residue" evidence="2">
    <location>
        <position position="1"/>
    </location>
</feature>
<feature type="region of interest" description="Disordered" evidence="1">
    <location>
        <begin position="126"/>
        <end position="149"/>
    </location>
</feature>
<reference evidence="2 3" key="1">
    <citation type="submission" date="2019-03" db="EMBL/GenBank/DDBJ databases">
        <title>Single cell metagenomics reveals metabolic interactions within the superorganism composed of flagellate Streblomastix strix and complex community of Bacteroidetes bacteria on its surface.</title>
        <authorList>
            <person name="Treitli S.C."/>
            <person name="Kolisko M."/>
            <person name="Husnik F."/>
            <person name="Keeling P."/>
            <person name="Hampl V."/>
        </authorList>
    </citation>
    <scope>NUCLEOTIDE SEQUENCE [LARGE SCALE GENOMIC DNA]</scope>
    <source>
        <strain evidence="2">ST1C</strain>
    </source>
</reference>
<comment type="caution">
    <text evidence="2">The sequence shown here is derived from an EMBL/GenBank/DDBJ whole genome shotgun (WGS) entry which is preliminary data.</text>
</comment>
<evidence type="ECO:0000313" key="2">
    <source>
        <dbReference type="EMBL" id="KAA6367317.1"/>
    </source>
</evidence>